<protein>
    <submittedName>
        <fullName evidence="1">Uncharacterized protein</fullName>
    </submittedName>
</protein>
<dbReference type="STRING" id="1297617.IB211_00789"/>
<dbReference type="AlphaFoldDB" id="A0A0S2W1Q2"/>
<proteinExistence type="predicted"/>
<evidence type="ECO:0000313" key="1">
    <source>
        <dbReference type="EMBL" id="ALP93183.1"/>
    </source>
</evidence>
<dbReference type="KEGG" id="ibu:IB211_00789"/>
<keyword evidence="2" id="KW-1185">Reference proteome</keyword>
<dbReference type="Proteomes" id="UP000064844">
    <property type="component" value="Chromosome"/>
</dbReference>
<evidence type="ECO:0000313" key="2">
    <source>
        <dbReference type="Proteomes" id="UP000064844"/>
    </source>
</evidence>
<gene>
    <name evidence="1" type="ORF">IB211_00789</name>
</gene>
<reference evidence="2" key="2">
    <citation type="submission" date="2015-04" db="EMBL/GenBank/DDBJ databases">
        <title>A butyrogenic pathway from the amino acid lysine in a human gut commensal.</title>
        <authorList>
            <person name="de Vos W.M."/>
            <person name="Bui N.T.P."/>
            <person name="Plugge C.M."/>
            <person name="Ritari J."/>
        </authorList>
    </citation>
    <scope>NUCLEOTIDE SEQUENCE [LARGE SCALE GENOMIC DNA]</scope>
    <source>
        <strain evidence="2">AF211</strain>
    </source>
</reference>
<organism evidence="1 2">
    <name type="scientific">Intestinimonas butyriciproducens</name>
    <dbReference type="NCBI Taxonomy" id="1297617"/>
    <lineage>
        <taxon>Bacteria</taxon>
        <taxon>Bacillati</taxon>
        <taxon>Bacillota</taxon>
        <taxon>Clostridia</taxon>
        <taxon>Eubacteriales</taxon>
        <taxon>Intestinimonas</taxon>
    </lineage>
</organism>
<accession>A0A0S2W1Q2</accession>
<dbReference type="RefSeq" id="WP_156113766.1">
    <property type="nucleotide sequence ID" value="NZ_CALICV010000008.1"/>
</dbReference>
<reference evidence="1 2" key="1">
    <citation type="journal article" date="2015" name="Nat. Commun.">
        <title>Production of butyrate from lysine and the Amadori product fructoselysine by a human gut commensal.</title>
        <authorList>
            <person name="Bui T.P."/>
            <person name="Ritari J."/>
            <person name="Boeren S."/>
            <person name="de Waard P."/>
            <person name="Plugge C.M."/>
            <person name="de Vos W.M."/>
        </authorList>
    </citation>
    <scope>NUCLEOTIDE SEQUENCE [LARGE SCALE GENOMIC DNA]</scope>
    <source>
        <strain evidence="1 2">AF211</strain>
    </source>
</reference>
<sequence>MKKILKILLILAAALLLHLLAGSAGLFRAVGTQGQAAVRVCIWSGAGFFWVSILRGGG</sequence>
<name>A0A0S2W1Q2_9FIRM</name>
<dbReference type="EMBL" id="CP011307">
    <property type="protein sequence ID" value="ALP93183.1"/>
    <property type="molecule type" value="Genomic_DNA"/>
</dbReference>